<evidence type="ECO:0000256" key="1">
    <source>
        <dbReference type="ARBA" id="ARBA00004323"/>
    </source>
</evidence>
<keyword evidence="7" id="KW-0472">Membrane</keyword>
<evidence type="ECO:0000256" key="4">
    <source>
        <dbReference type="ARBA" id="ARBA00022968"/>
    </source>
</evidence>
<evidence type="ECO:0000256" key="5">
    <source>
        <dbReference type="ARBA" id="ARBA00022989"/>
    </source>
</evidence>
<accession>A0AAV7HI18</accession>
<dbReference type="InterPro" id="IPR025846">
    <property type="entry name" value="TBL_N"/>
</dbReference>
<organism evidence="10 11">
    <name type="scientific">Dendrobium chrysotoxum</name>
    <name type="common">Orchid</name>
    <dbReference type="NCBI Taxonomy" id="161865"/>
    <lineage>
        <taxon>Eukaryota</taxon>
        <taxon>Viridiplantae</taxon>
        <taxon>Streptophyta</taxon>
        <taxon>Embryophyta</taxon>
        <taxon>Tracheophyta</taxon>
        <taxon>Spermatophyta</taxon>
        <taxon>Magnoliopsida</taxon>
        <taxon>Liliopsida</taxon>
        <taxon>Asparagales</taxon>
        <taxon>Orchidaceae</taxon>
        <taxon>Epidendroideae</taxon>
        <taxon>Malaxideae</taxon>
        <taxon>Dendrobiinae</taxon>
        <taxon>Dendrobium</taxon>
    </lineage>
</organism>
<dbReference type="PANTHER" id="PTHR32285">
    <property type="entry name" value="PROTEIN TRICHOME BIREFRINGENCE-LIKE 9-RELATED"/>
    <property type="match status" value="1"/>
</dbReference>
<evidence type="ECO:0000313" key="11">
    <source>
        <dbReference type="Proteomes" id="UP000775213"/>
    </source>
</evidence>
<comment type="similarity">
    <text evidence="2">Belongs to the PC-esterase family. TBL subfamily.</text>
</comment>
<dbReference type="GO" id="GO:1990538">
    <property type="term" value="F:xylan O-acetyltransferase activity"/>
    <property type="evidence" value="ECO:0007669"/>
    <property type="project" value="UniProtKB-ARBA"/>
</dbReference>
<evidence type="ECO:0000256" key="7">
    <source>
        <dbReference type="ARBA" id="ARBA00023136"/>
    </source>
</evidence>
<evidence type="ECO:0008006" key="12">
    <source>
        <dbReference type="Google" id="ProtNLM"/>
    </source>
</evidence>
<proteinExistence type="inferred from homology"/>
<keyword evidence="5" id="KW-1133">Transmembrane helix</keyword>
<gene>
    <name evidence="10" type="ORF">IEQ34_004326</name>
</gene>
<keyword evidence="6" id="KW-0333">Golgi apparatus</keyword>
<feature type="domain" description="Trichome birefringence-like C-terminal" evidence="8">
    <location>
        <begin position="681"/>
        <end position="945"/>
    </location>
</feature>
<comment type="caution">
    <text evidence="10">The sequence shown here is derived from an EMBL/GenBank/DDBJ whole genome shotgun (WGS) entry which is preliminary data.</text>
</comment>
<evidence type="ECO:0000256" key="6">
    <source>
        <dbReference type="ARBA" id="ARBA00023034"/>
    </source>
</evidence>
<dbReference type="EMBL" id="JAGFBR010000005">
    <property type="protein sequence ID" value="KAH0467088.1"/>
    <property type="molecule type" value="Genomic_DNA"/>
</dbReference>
<protein>
    <recommendedName>
        <fullName evidence="12">Trichome birefringence-like N-terminal domain-containing protein</fullName>
    </recommendedName>
</protein>
<keyword evidence="4" id="KW-0735">Signal-anchor</keyword>
<dbReference type="AlphaFoldDB" id="A0AAV7HI18"/>
<keyword evidence="11" id="KW-1185">Reference proteome</keyword>
<keyword evidence="3" id="KW-0812">Transmembrane</keyword>
<dbReference type="Pfam" id="PF13839">
    <property type="entry name" value="PC-Esterase"/>
    <property type="match status" value="1"/>
</dbReference>
<evidence type="ECO:0000259" key="9">
    <source>
        <dbReference type="Pfam" id="PF14416"/>
    </source>
</evidence>
<dbReference type="Pfam" id="PF14416">
    <property type="entry name" value="PMR5N"/>
    <property type="match status" value="1"/>
</dbReference>
<evidence type="ECO:0000256" key="3">
    <source>
        <dbReference type="ARBA" id="ARBA00022692"/>
    </source>
</evidence>
<evidence type="ECO:0000259" key="8">
    <source>
        <dbReference type="Pfam" id="PF13839"/>
    </source>
</evidence>
<sequence length="948" mass="105883">MHNCGQRPRWPSALPSADNFAFPRDFLSSVQLPSSSSCGGNFWSGYRGGKGRGADSRWFGGCAGHGFINNGVFCSLSMWWKCRWREGGNPGKYVNAVGDHFKKVIHTVVNDLCDQADDVLELFSELTSGHASLVKASGKMGEELNGDLLHEKPSSCIFAEETALMETFSLEHDSAPKGLGNLRAGSEKSPSDGTVFAVCELDEAFSSMVDSLSKHGDSTMVHERSRVEIDESISLEKYACDGFERVCSTEDLSQAQVRLQSESQFSNKMEVSTGILVETPMFGAEGLNYSAENFSNAAALDVNLTRCLLLTEANSPITCKSTVTGEPSPFHSICFLDLESLEASCHSESNGSKLTWRNGHNEGEILTKNGLLPFAVSATISIYRLAIDCTTSPSSLHLTTRLSAADFPEILNIISREEFGNSSIFNLKNEDLNEFEDVKLEDDFEAVKVENDWDEMVMAEIALISSQVAKKESSKKKLKKMLTSRWRPSRGRQLVTPQADQHSKTSLDSDWELLLVGAYSWPPNLVYLPLSVGAYEREQSTSQLKANLHKLKCAYEPLLNNTFILFFSLLSSSPHMDTKAQLCFAKAISSFALILLSLLNYTEADTFNNRNSHIYHNSSDKSTESKANCNFFYGSWVFDSSYPLYDSSTCPFIDNEFNCQKYGRPDKLYLEYGWKPETCELPRFDGKDFLWRWRGKKIMFVGDSLSLNQWESLLCLIHSAVPNARTSLSRGGSLSSVRFEDYGLSIMLYRSTYLVDIVRESIGRVLKLDSIQQGQAWLGTDLLIFNSWHWWTHTGSSQPWDYVQYKNNIYRDMNRLEAFYKGMATWAEWVDSNVNPVKTKVFFLGISPTHYQAEEWGGSNANSCYRETQPIGGSSYPGGSLPALSIVKKVLSAMSKPVYLLDITLLSQLRKDAHPSTYGGEHSGVDCSHWCLPGLPDTWNQILYAALL</sequence>
<comment type="subcellular location">
    <subcellularLocation>
        <location evidence="1">Golgi apparatus membrane</location>
        <topology evidence="1">Single-pass type II membrane protein</topology>
    </subcellularLocation>
</comment>
<evidence type="ECO:0000256" key="2">
    <source>
        <dbReference type="ARBA" id="ARBA00007727"/>
    </source>
</evidence>
<evidence type="ECO:0000313" key="10">
    <source>
        <dbReference type="EMBL" id="KAH0467088.1"/>
    </source>
</evidence>
<dbReference type="PANTHER" id="PTHR32285:SF42">
    <property type="entry name" value="PROTEIN TRICHOME BIREFRINGENCE-LIKE 37"/>
    <property type="match status" value="1"/>
</dbReference>
<dbReference type="InterPro" id="IPR026057">
    <property type="entry name" value="TBL_C"/>
</dbReference>
<reference evidence="10 11" key="1">
    <citation type="journal article" date="2021" name="Hortic Res">
        <title>Chromosome-scale assembly of the Dendrobium chrysotoxum genome enhances the understanding of orchid evolution.</title>
        <authorList>
            <person name="Zhang Y."/>
            <person name="Zhang G.Q."/>
            <person name="Zhang D."/>
            <person name="Liu X.D."/>
            <person name="Xu X.Y."/>
            <person name="Sun W.H."/>
            <person name="Yu X."/>
            <person name="Zhu X."/>
            <person name="Wang Z.W."/>
            <person name="Zhao X."/>
            <person name="Zhong W.Y."/>
            <person name="Chen H."/>
            <person name="Yin W.L."/>
            <person name="Huang T."/>
            <person name="Niu S.C."/>
            <person name="Liu Z.J."/>
        </authorList>
    </citation>
    <scope>NUCLEOTIDE SEQUENCE [LARGE SCALE GENOMIC DNA]</scope>
    <source>
        <strain evidence="10">Lindl</strain>
    </source>
</reference>
<dbReference type="Proteomes" id="UP000775213">
    <property type="component" value="Unassembled WGS sequence"/>
</dbReference>
<dbReference type="GO" id="GO:0000139">
    <property type="term" value="C:Golgi membrane"/>
    <property type="evidence" value="ECO:0007669"/>
    <property type="project" value="UniProtKB-SubCell"/>
</dbReference>
<feature type="domain" description="Trichome birefringence-like N-terminal" evidence="9">
    <location>
        <begin position="628"/>
        <end position="680"/>
    </location>
</feature>
<dbReference type="InterPro" id="IPR029962">
    <property type="entry name" value="TBL"/>
</dbReference>
<name>A0AAV7HI18_DENCH</name>